<gene>
    <name evidence="1" type="ORF">A9D12_07205</name>
</gene>
<dbReference type="Proteomes" id="UP000078263">
    <property type="component" value="Chromosome"/>
</dbReference>
<protein>
    <recommendedName>
        <fullName evidence="3">DNA-directed DNA polymerase family A palm domain-containing protein</fullName>
    </recommendedName>
</protein>
<evidence type="ECO:0000313" key="2">
    <source>
        <dbReference type="Proteomes" id="UP000078263"/>
    </source>
</evidence>
<dbReference type="OrthoDB" id="7059994at2"/>
<evidence type="ECO:0008006" key="3">
    <source>
        <dbReference type="Google" id="ProtNLM"/>
    </source>
</evidence>
<dbReference type="EMBL" id="CP016033">
    <property type="protein sequence ID" value="ANK12764.1"/>
    <property type="molecule type" value="Genomic_DNA"/>
</dbReference>
<proteinExistence type="predicted"/>
<organism evidence="1 2">
    <name type="scientific">Erythrobacter neustonensis</name>
    <dbReference type="NCBI Taxonomy" id="1112"/>
    <lineage>
        <taxon>Bacteria</taxon>
        <taxon>Pseudomonadati</taxon>
        <taxon>Pseudomonadota</taxon>
        <taxon>Alphaproteobacteria</taxon>
        <taxon>Sphingomonadales</taxon>
        <taxon>Erythrobacteraceae</taxon>
        <taxon>Erythrobacter/Porphyrobacter group</taxon>
        <taxon>Erythrobacter</taxon>
    </lineage>
</organism>
<dbReference type="AlphaFoldDB" id="A0A192D4Q6"/>
<name>A0A192D4Q6_9SPHN</name>
<reference evidence="1 2" key="1">
    <citation type="submission" date="2016-05" db="EMBL/GenBank/DDBJ databases">
        <title>Compelete Genome Sequence of Bacteriochlorophyll-Synthesizing Bacterium Porphyrobacter neustonensis DSM 9434.</title>
        <authorList>
            <person name="Shi X.-L."/>
            <person name="Wu Y.-H."/>
            <person name="Cheng H."/>
            <person name="Xu L."/>
            <person name="Zhang X.-Q."/>
            <person name="Wang C.-S."/>
            <person name="Xu X.-W."/>
        </authorList>
    </citation>
    <scope>NUCLEOTIDE SEQUENCE [LARGE SCALE GENOMIC DNA]</scope>
    <source>
        <strain evidence="1 2">DSM 9434</strain>
    </source>
</reference>
<evidence type="ECO:0000313" key="1">
    <source>
        <dbReference type="EMBL" id="ANK12764.1"/>
    </source>
</evidence>
<dbReference type="KEGG" id="pns:A9D12_07205"/>
<accession>A0A192D4Q6</accession>
<sequence length="373" mass="41947">MSRSHFRAGSLGFGYDMFIEVTRALEVKGLLVRRVGYPKWGAPKGERQGAATCFLMTDALWRLAGALGVTSGDWEDHWTLKPHQVLGGDQKRVELRKRRKLIRGVKQPSEALSVDLSDPRASELDAQIERINQYLLGQDIDGLAFHGLRRIFNDGDQPDFAWNKGGRFYSTLGGQAYERWNADLRQRLISIKGKRVTEVDLKASHLTLLHALADEPFDPSEDPYEVEDLPRIVVKLWVAQAIGASNPGARKWSKTSQAHFAEERPGQRLEDQFSIREVAAHVKAKHPLLVDVGVLGHSTLDLQFHEAEILRLAMERLMFTHDIPVLPIHDALIVPQTRTQEAARCLKEAFRDYVEGVTGRSCPLVPNVTLKEG</sequence>
<keyword evidence="2" id="KW-1185">Reference proteome</keyword>